<dbReference type="GeneID" id="19107698"/>
<accession>M2NCE6</accession>
<evidence type="ECO:0000313" key="1">
    <source>
        <dbReference type="EMBL" id="EMC96555.1"/>
    </source>
</evidence>
<dbReference type="RefSeq" id="XP_007676574.1">
    <property type="nucleotide sequence ID" value="XM_007678384.1"/>
</dbReference>
<dbReference type="EMBL" id="KB445555">
    <property type="protein sequence ID" value="EMC96555.1"/>
    <property type="molecule type" value="Genomic_DNA"/>
</dbReference>
<dbReference type="KEGG" id="bcom:BAUCODRAFT_122549"/>
<protein>
    <submittedName>
        <fullName evidence="1">Uncharacterized protein</fullName>
    </submittedName>
</protein>
<sequence>MPAEGKPAQPVRRLSVSPTFHGSYTSYAARGVVDELLSSTRPRIRHGRVREHCVGAERRSRYRSATGRAANCTPSLT</sequence>
<proteinExistence type="predicted"/>
<reference evidence="1 2" key="1">
    <citation type="journal article" date="2012" name="PLoS Pathog.">
        <title>Diverse lifestyles and strategies of plant pathogenesis encoded in the genomes of eighteen Dothideomycetes fungi.</title>
        <authorList>
            <person name="Ohm R.A."/>
            <person name="Feau N."/>
            <person name="Henrissat B."/>
            <person name="Schoch C.L."/>
            <person name="Horwitz B.A."/>
            <person name="Barry K.W."/>
            <person name="Condon B.J."/>
            <person name="Copeland A.C."/>
            <person name="Dhillon B."/>
            <person name="Glaser F."/>
            <person name="Hesse C.N."/>
            <person name="Kosti I."/>
            <person name="LaButti K."/>
            <person name="Lindquist E.A."/>
            <person name="Lucas S."/>
            <person name="Salamov A.A."/>
            <person name="Bradshaw R.E."/>
            <person name="Ciuffetti L."/>
            <person name="Hamelin R.C."/>
            <person name="Kema G.H.J."/>
            <person name="Lawrence C."/>
            <person name="Scott J.A."/>
            <person name="Spatafora J.W."/>
            <person name="Turgeon B.G."/>
            <person name="de Wit P.J.G.M."/>
            <person name="Zhong S."/>
            <person name="Goodwin S.B."/>
            <person name="Grigoriev I.V."/>
        </authorList>
    </citation>
    <scope>NUCLEOTIDE SEQUENCE [LARGE SCALE GENOMIC DNA]</scope>
    <source>
        <strain evidence="1 2">UAMH 10762</strain>
    </source>
</reference>
<keyword evidence="2" id="KW-1185">Reference proteome</keyword>
<organism evidence="1 2">
    <name type="scientific">Baudoinia panamericana (strain UAMH 10762)</name>
    <name type="common">Angels' share fungus</name>
    <name type="synonym">Baudoinia compniacensis (strain UAMH 10762)</name>
    <dbReference type="NCBI Taxonomy" id="717646"/>
    <lineage>
        <taxon>Eukaryota</taxon>
        <taxon>Fungi</taxon>
        <taxon>Dikarya</taxon>
        <taxon>Ascomycota</taxon>
        <taxon>Pezizomycotina</taxon>
        <taxon>Dothideomycetes</taxon>
        <taxon>Dothideomycetidae</taxon>
        <taxon>Mycosphaerellales</taxon>
        <taxon>Teratosphaeriaceae</taxon>
        <taxon>Baudoinia</taxon>
    </lineage>
</organism>
<gene>
    <name evidence="1" type="ORF">BAUCODRAFT_122549</name>
</gene>
<dbReference type="Proteomes" id="UP000011761">
    <property type="component" value="Unassembled WGS sequence"/>
</dbReference>
<evidence type="ECO:0000313" key="2">
    <source>
        <dbReference type="Proteomes" id="UP000011761"/>
    </source>
</evidence>
<dbReference type="AlphaFoldDB" id="M2NCE6"/>
<name>M2NCE6_BAUPA</name>
<dbReference type="HOGENOM" id="CLU_2637698_0_0_1"/>